<evidence type="ECO:0000256" key="1">
    <source>
        <dbReference type="ARBA" id="ARBA00004123"/>
    </source>
</evidence>
<comment type="subcellular location">
    <subcellularLocation>
        <location evidence="1 7 8">Nucleus</location>
    </subcellularLocation>
</comment>
<evidence type="ECO:0000313" key="12">
    <source>
        <dbReference type="Proteomes" id="UP000752171"/>
    </source>
</evidence>
<reference evidence="11 12" key="1">
    <citation type="submission" date="2021-07" db="EMBL/GenBank/DDBJ databases">
        <authorList>
            <person name="Imarazene B."/>
            <person name="Zahm M."/>
            <person name="Klopp C."/>
            <person name="Cabau C."/>
            <person name="Beille S."/>
            <person name="Jouanno E."/>
            <person name="Castinel A."/>
            <person name="Lluch J."/>
            <person name="Gil L."/>
            <person name="Kuchtly C."/>
            <person name="Lopez Roques C."/>
            <person name="Donnadieu C."/>
            <person name="Parrinello H."/>
            <person name="Journot L."/>
            <person name="Du K."/>
            <person name="Schartl M."/>
            <person name="Retaux S."/>
            <person name="Guiguen Y."/>
        </authorList>
    </citation>
    <scope>NUCLEOTIDE SEQUENCE [LARGE SCALE GENOMIC DNA]</scope>
    <source>
        <strain evidence="11">Pach_M1</strain>
        <tissue evidence="11">Testis</tissue>
    </source>
</reference>
<dbReference type="GO" id="GO:0003677">
    <property type="term" value="F:DNA binding"/>
    <property type="evidence" value="ECO:0007669"/>
    <property type="project" value="UniProtKB-UniRule"/>
</dbReference>
<evidence type="ECO:0000256" key="7">
    <source>
        <dbReference type="PROSITE-ProRule" id="PRU00108"/>
    </source>
</evidence>
<evidence type="ECO:0000256" key="9">
    <source>
        <dbReference type="SAM" id="MobiDB-lite"/>
    </source>
</evidence>
<accession>A0A8T2MC90</accession>
<dbReference type="SUPFAM" id="SSF46689">
    <property type="entry name" value="Homeodomain-like"/>
    <property type="match status" value="1"/>
</dbReference>
<dbReference type="GO" id="GO:0005634">
    <property type="term" value="C:nucleus"/>
    <property type="evidence" value="ECO:0007669"/>
    <property type="project" value="UniProtKB-SubCell"/>
</dbReference>
<gene>
    <name evidence="11" type="primary">SEBOX</name>
    <name evidence="11" type="ORF">AMEX_G228</name>
</gene>
<dbReference type="FunFam" id="1.10.10.60:FF:000312">
    <property type="entry name" value="Mix-type homeobox gene 1"/>
    <property type="match status" value="1"/>
</dbReference>
<feature type="region of interest" description="Disordered" evidence="9">
    <location>
        <begin position="181"/>
        <end position="230"/>
    </location>
</feature>
<evidence type="ECO:0000256" key="2">
    <source>
        <dbReference type="ARBA" id="ARBA00005733"/>
    </source>
</evidence>
<keyword evidence="5 7" id="KW-0371">Homeobox</keyword>
<dbReference type="EMBL" id="JAICCE010000001">
    <property type="protein sequence ID" value="KAG9281679.1"/>
    <property type="molecule type" value="Genomic_DNA"/>
</dbReference>
<comment type="caution">
    <text evidence="11">The sequence shown here is derived from an EMBL/GenBank/DDBJ whole genome shotgun (WGS) entry which is preliminary data.</text>
</comment>
<feature type="compositionally biased region" description="Polar residues" evidence="9">
    <location>
        <begin position="210"/>
        <end position="223"/>
    </location>
</feature>
<dbReference type="KEGG" id="amex:103036793"/>
<dbReference type="InterPro" id="IPR042223">
    <property type="entry name" value="SEBOX"/>
</dbReference>
<comment type="similarity">
    <text evidence="2">Belongs to the paired homeobox family.</text>
</comment>
<dbReference type="Proteomes" id="UP000752171">
    <property type="component" value="Unassembled WGS sequence"/>
</dbReference>
<dbReference type="GeneID" id="103036793"/>
<feature type="domain" description="Homeobox" evidence="10">
    <location>
        <begin position="54"/>
        <end position="114"/>
    </location>
</feature>
<feature type="region of interest" description="Disordered" evidence="9">
    <location>
        <begin position="37"/>
        <end position="59"/>
    </location>
</feature>
<dbReference type="OrthoDB" id="6159439at2759"/>
<evidence type="ECO:0000256" key="5">
    <source>
        <dbReference type="ARBA" id="ARBA00023155"/>
    </source>
</evidence>
<dbReference type="CDD" id="cd00086">
    <property type="entry name" value="homeodomain"/>
    <property type="match status" value="1"/>
</dbReference>
<dbReference type="CTD" id="645832"/>
<evidence type="ECO:0000256" key="4">
    <source>
        <dbReference type="ARBA" id="ARBA00023125"/>
    </source>
</evidence>
<dbReference type="Pfam" id="PF00046">
    <property type="entry name" value="Homeodomain"/>
    <property type="match status" value="1"/>
</dbReference>
<evidence type="ECO:0000256" key="3">
    <source>
        <dbReference type="ARBA" id="ARBA00022473"/>
    </source>
</evidence>
<keyword evidence="3" id="KW-0217">Developmental protein</keyword>
<dbReference type="PANTHER" id="PTHR47777">
    <property type="entry name" value="HOMEOBOX PROTEIN SEBOX"/>
    <property type="match status" value="1"/>
</dbReference>
<keyword evidence="6 7" id="KW-0539">Nucleus</keyword>
<organism evidence="11 12">
    <name type="scientific">Astyanax mexicanus</name>
    <name type="common">Blind cave fish</name>
    <name type="synonym">Astyanax fasciatus mexicanus</name>
    <dbReference type="NCBI Taxonomy" id="7994"/>
    <lineage>
        <taxon>Eukaryota</taxon>
        <taxon>Metazoa</taxon>
        <taxon>Chordata</taxon>
        <taxon>Craniata</taxon>
        <taxon>Vertebrata</taxon>
        <taxon>Euteleostomi</taxon>
        <taxon>Actinopterygii</taxon>
        <taxon>Neopterygii</taxon>
        <taxon>Teleostei</taxon>
        <taxon>Ostariophysi</taxon>
        <taxon>Characiformes</taxon>
        <taxon>Characoidei</taxon>
        <taxon>Acestrorhamphidae</taxon>
        <taxon>Acestrorhamphinae</taxon>
        <taxon>Astyanax</taxon>
    </lineage>
</organism>
<dbReference type="AlphaFoldDB" id="A0A8T2MC90"/>
<dbReference type="PROSITE" id="PS50071">
    <property type="entry name" value="HOMEOBOX_2"/>
    <property type="match status" value="1"/>
</dbReference>
<dbReference type="Gene3D" id="1.10.10.60">
    <property type="entry name" value="Homeodomain-like"/>
    <property type="match status" value="1"/>
</dbReference>
<evidence type="ECO:0000256" key="6">
    <source>
        <dbReference type="ARBA" id="ARBA00023242"/>
    </source>
</evidence>
<dbReference type="InterPro" id="IPR001356">
    <property type="entry name" value="HD"/>
</dbReference>
<dbReference type="InterPro" id="IPR009057">
    <property type="entry name" value="Homeodomain-like_sf"/>
</dbReference>
<evidence type="ECO:0000256" key="8">
    <source>
        <dbReference type="RuleBase" id="RU000682"/>
    </source>
</evidence>
<dbReference type="SMART" id="SM00389">
    <property type="entry name" value="HOX"/>
    <property type="match status" value="1"/>
</dbReference>
<evidence type="ECO:0000259" key="10">
    <source>
        <dbReference type="PROSITE" id="PS50071"/>
    </source>
</evidence>
<feature type="compositionally biased region" description="Basic and acidic residues" evidence="9">
    <location>
        <begin position="45"/>
        <end position="55"/>
    </location>
</feature>
<dbReference type="PANTHER" id="PTHR47777:SF1">
    <property type="entry name" value="HOMEOBOX PROTEIN SEBOX"/>
    <property type="match status" value="1"/>
</dbReference>
<feature type="compositionally biased region" description="Pro residues" evidence="9">
    <location>
        <begin position="188"/>
        <end position="198"/>
    </location>
</feature>
<evidence type="ECO:0000313" key="11">
    <source>
        <dbReference type="EMBL" id="KAG9281679.1"/>
    </source>
</evidence>
<protein>
    <submittedName>
        <fullName evidence="11">Homeobox protein SEBOX</fullName>
    </submittedName>
</protein>
<proteinExistence type="inferred from homology"/>
<name>A0A8T2MC90_ASTMX</name>
<feature type="DNA-binding region" description="Homeobox" evidence="7">
    <location>
        <begin position="56"/>
        <end position="115"/>
    </location>
</feature>
<sequence length="324" mass="35463">MALFVDQGFDYGQKMSEDGEIEFLFSKDEVQFTDPVCDRGLSSPEADRTAHPEGQRKRKRTIFSRAQLSELERAFVLTPYPDITLRERLAALTLLPESKIQVWFQNRRARSIKSGRLTRPVKRSPGPVVSSSCNQPISFHQLGPAIPPTAVPGQRGKPERYQASNRNSQQGLDWVKQALGPWTQNLPRPTPPAPPISPDLPGALPWETGPANQAGTPSMSTGHSGRPVHSSCQQQWSEFGQLGSGTGLSVGFSGHVGKGQCSINPSKYQTVSVEQMAPSGQGYWDGAMPRQGQYATLMHYPQTSLGDISDLIYSAAVVTNLTDF</sequence>
<keyword evidence="4 7" id="KW-0238">DNA-binding</keyword>